<dbReference type="KEGG" id="mpc:Mar181_0590"/>
<dbReference type="STRING" id="491952.Mar181_0590"/>
<proteinExistence type="inferred from homology"/>
<keyword evidence="7 8" id="KW-0460">Magnesium</keyword>
<dbReference type="GO" id="GO:0007165">
    <property type="term" value="P:signal transduction"/>
    <property type="evidence" value="ECO:0007669"/>
    <property type="project" value="TreeGrafter"/>
</dbReference>
<dbReference type="SUPFAM" id="SSF56655">
    <property type="entry name" value="Carbohydrate phosphatase"/>
    <property type="match status" value="1"/>
</dbReference>
<accession>F6D0C5</accession>
<evidence type="ECO:0000256" key="5">
    <source>
        <dbReference type="ARBA" id="ARBA00022801"/>
    </source>
</evidence>
<dbReference type="eggNOG" id="COG0483">
    <property type="taxonomic scope" value="Bacteria"/>
</dbReference>
<dbReference type="Pfam" id="PF00459">
    <property type="entry name" value="Inositol_P"/>
    <property type="match status" value="1"/>
</dbReference>
<evidence type="ECO:0000256" key="6">
    <source>
        <dbReference type="ARBA" id="ARBA00022814"/>
    </source>
</evidence>
<dbReference type="PANTHER" id="PTHR20854:SF4">
    <property type="entry name" value="INOSITOL-1-MONOPHOSPHATASE-RELATED"/>
    <property type="match status" value="1"/>
</dbReference>
<dbReference type="PROSITE" id="PS00630">
    <property type="entry name" value="IMP_2"/>
    <property type="match status" value="1"/>
</dbReference>
<feature type="binding site" evidence="8">
    <location>
        <position position="70"/>
    </location>
    <ligand>
        <name>Mg(2+)</name>
        <dbReference type="ChEBI" id="CHEBI:18420"/>
        <label>1</label>
        <note>catalytic</note>
    </ligand>
</feature>
<dbReference type="RefSeq" id="WP_013795124.1">
    <property type="nucleotide sequence ID" value="NC_015559.1"/>
</dbReference>
<feature type="binding site" evidence="8">
    <location>
        <position position="91"/>
    </location>
    <ligand>
        <name>Mg(2+)</name>
        <dbReference type="ChEBI" id="CHEBI:18420"/>
        <label>1</label>
        <note>catalytic</note>
    </ligand>
</feature>
<evidence type="ECO:0000256" key="4">
    <source>
        <dbReference type="ARBA" id="ARBA00022723"/>
    </source>
</evidence>
<keyword evidence="6" id="KW-0889">Transcription antitermination</keyword>
<evidence type="ECO:0000256" key="8">
    <source>
        <dbReference type="PIRSR" id="PIRSR600760-2"/>
    </source>
</evidence>
<sequence length="266" mass="29022">MSSDYDQWLSFAKQLAQDAGELIVEARKTATFDRNYKLHHELVTSTDIAVDTFICEKIAATFPHHKILSEESFPELDVDSLVDGVPIWVIDPIDGTVNFAHGHHHVAVSIGLFIGSTRILGVVYAPFLAECYSALRGKGAYCNDQKLFVSAASALRNALVATGFPYQKASLPDLIERLSRVLHACQDVRRNGSAALDLCWVAAGRLDAYYETVKPWDMAAGALIAEEAGARLGYFLAPQVAWPEAVNGEGLLVSTPALYDDLKALL</sequence>
<protein>
    <recommendedName>
        <fullName evidence="9">Inositol-1-monophosphatase</fullName>
        <ecNumber evidence="9">3.1.3.25</ecNumber>
    </recommendedName>
</protein>
<evidence type="ECO:0000313" key="10">
    <source>
        <dbReference type="EMBL" id="AEF53647.1"/>
    </source>
</evidence>
<comment type="catalytic activity">
    <reaction evidence="1 9">
        <text>a myo-inositol phosphate + H2O = myo-inositol + phosphate</text>
        <dbReference type="Rhea" id="RHEA:24056"/>
        <dbReference type="ChEBI" id="CHEBI:15377"/>
        <dbReference type="ChEBI" id="CHEBI:17268"/>
        <dbReference type="ChEBI" id="CHEBI:43474"/>
        <dbReference type="ChEBI" id="CHEBI:84139"/>
        <dbReference type="EC" id="3.1.3.25"/>
    </reaction>
</comment>
<evidence type="ECO:0000256" key="3">
    <source>
        <dbReference type="ARBA" id="ARBA00009759"/>
    </source>
</evidence>
<gene>
    <name evidence="10" type="ordered locus">Mar181_0590</name>
</gene>
<dbReference type="PANTHER" id="PTHR20854">
    <property type="entry name" value="INOSITOL MONOPHOSPHATASE"/>
    <property type="match status" value="1"/>
</dbReference>
<name>F6D0C5_MARPP</name>
<dbReference type="EMBL" id="CP002771">
    <property type="protein sequence ID" value="AEF53647.1"/>
    <property type="molecule type" value="Genomic_DNA"/>
</dbReference>
<dbReference type="GO" id="GO:0046872">
    <property type="term" value="F:metal ion binding"/>
    <property type="evidence" value="ECO:0007669"/>
    <property type="project" value="UniProtKB-KW"/>
</dbReference>
<dbReference type="InterPro" id="IPR033942">
    <property type="entry name" value="IMPase"/>
</dbReference>
<keyword evidence="4 8" id="KW-0479">Metal-binding</keyword>
<keyword evidence="11" id="KW-1185">Reference proteome</keyword>
<reference evidence="10 11" key="1">
    <citation type="journal article" date="2012" name="Stand. Genomic Sci.">
        <title>Complete genome sequence of Marinomonas posidonica type strain (IVIA-Po-181(T)).</title>
        <authorList>
            <person name="Lucas-Elio P."/>
            <person name="Goodwin L."/>
            <person name="Woyke T."/>
            <person name="Pitluck S."/>
            <person name="Nolan M."/>
            <person name="Kyrpides N.C."/>
            <person name="Detter J.C."/>
            <person name="Copeland A."/>
            <person name="Lu M."/>
            <person name="Bruce D."/>
            <person name="Detter C."/>
            <person name="Tapia R."/>
            <person name="Han S."/>
            <person name="Land M.L."/>
            <person name="Ivanova N."/>
            <person name="Mikhailova N."/>
            <person name="Johnston A.W."/>
            <person name="Sanchez-Amat A."/>
        </authorList>
    </citation>
    <scope>NUCLEOTIDE SEQUENCE [LARGE SCALE GENOMIC DNA]</scope>
    <source>
        <strain evidence="11">CECT 7376 / NCIMB 14433 / IVIA-Po-181</strain>
    </source>
</reference>
<keyword evidence="6" id="KW-0804">Transcription</keyword>
<dbReference type="FunFam" id="3.30.540.10:FF:000004">
    <property type="entry name" value="Inositol-1-monophosphatase"/>
    <property type="match status" value="1"/>
</dbReference>
<dbReference type="OrthoDB" id="9785695at2"/>
<dbReference type="InterPro" id="IPR000760">
    <property type="entry name" value="Inositol_monophosphatase-like"/>
</dbReference>
<evidence type="ECO:0000256" key="9">
    <source>
        <dbReference type="RuleBase" id="RU364068"/>
    </source>
</evidence>
<dbReference type="GO" id="GO:0031564">
    <property type="term" value="P:transcription antitermination"/>
    <property type="evidence" value="ECO:0007669"/>
    <property type="project" value="UniProtKB-KW"/>
</dbReference>
<keyword evidence="6" id="KW-0805">Transcription regulation</keyword>
<organism evidence="10 11">
    <name type="scientific">Marinomonas posidonica (strain CECT 7376 / NCIMB 14433 / IVIA-Po-181)</name>
    <dbReference type="NCBI Taxonomy" id="491952"/>
    <lineage>
        <taxon>Bacteria</taxon>
        <taxon>Pseudomonadati</taxon>
        <taxon>Pseudomonadota</taxon>
        <taxon>Gammaproteobacteria</taxon>
        <taxon>Oceanospirillales</taxon>
        <taxon>Oceanospirillaceae</taxon>
        <taxon>Marinomonas</taxon>
    </lineage>
</organism>
<dbReference type="CDD" id="cd01639">
    <property type="entry name" value="IMPase"/>
    <property type="match status" value="1"/>
</dbReference>
<dbReference type="Gene3D" id="3.40.190.80">
    <property type="match status" value="1"/>
</dbReference>
<feature type="binding site" evidence="8">
    <location>
        <position position="217"/>
    </location>
    <ligand>
        <name>Mg(2+)</name>
        <dbReference type="ChEBI" id="CHEBI:18420"/>
        <label>1</label>
        <note>catalytic</note>
    </ligand>
</feature>
<keyword evidence="5 9" id="KW-0378">Hydrolase</keyword>
<evidence type="ECO:0000256" key="7">
    <source>
        <dbReference type="ARBA" id="ARBA00022842"/>
    </source>
</evidence>
<dbReference type="AlphaFoldDB" id="F6D0C5"/>
<dbReference type="GO" id="GO:0008934">
    <property type="term" value="F:inositol monophosphate 1-phosphatase activity"/>
    <property type="evidence" value="ECO:0007669"/>
    <property type="project" value="InterPro"/>
</dbReference>
<dbReference type="Gene3D" id="3.30.540.10">
    <property type="entry name" value="Fructose-1,6-Bisphosphatase, subunit A, domain 1"/>
    <property type="match status" value="1"/>
</dbReference>
<dbReference type="Proteomes" id="UP000009230">
    <property type="component" value="Chromosome"/>
</dbReference>
<dbReference type="EC" id="3.1.3.25" evidence="9"/>
<comment type="similarity">
    <text evidence="3 9">Belongs to the inositol monophosphatase superfamily.</text>
</comment>
<evidence type="ECO:0000313" key="11">
    <source>
        <dbReference type="Proteomes" id="UP000009230"/>
    </source>
</evidence>
<dbReference type="InterPro" id="IPR020583">
    <property type="entry name" value="Inositol_monoP_metal-BS"/>
</dbReference>
<feature type="binding site" evidence="8">
    <location>
        <position position="94"/>
    </location>
    <ligand>
        <name>Mg(2+)</name>
        <dbReference type="ChEBI" id="CHEBI:18420"/>
        <label>1</label>
        <note>catalytic</note>
    </ligand>
</feature>
<dbReference type="GO" id="GO:0046854">
    <property type="term" value="P:phosphatidylinositol phosphate biosynthetic process"/>
    <property type="evidence" value="ECO:0007669"/>
    <property type="project" value="InterPro"/>
</dbReference>
<feature type="binding site" evidence="8">
    <location>
        <position position="93"/>
    </location>
    <ligand>
        <name>Mg(2+)</name>
        <dbReference type="ChEBI" id="CHEBI:18420"/>
        <label>2</label>
    </ligand>
</feature>
<evidence type="ECO:0000256" key="2">
    <source>
        <dbReference type="ARBA" id="ARBA00001946"/>
    </source>
</evidence>
<dbReference type="HOGENOM" id="CLU_044118_0_1_6"/>
<evidence type="ECO:0000256" key="1">
    <source>
        <dbReference type="ARBA" id="ARBA00001033"/>
    </source>
</evidence>
<dbReference type="InterPro" id="IPR020550">
    <property type="entry name" value="Inositol_monophosphatase_CS"/>
</dbReference>
<dbReference type="PRINTS" id="PR00377">
    <property type="entry name" value="IMPHPHTASES"/>
</dbReference>
<dbReference type="GO" id="GO:0006020">
    <property type="term" value="P:inositol metabolic process"/>
    <property type="evidence" value="ECO:0007669"/>
    <property type="project" value="TreeGrafter"/>
</dbReference>
<comment type="cofactor">
    <cofactor evidence="2 8 9">
        <name>Mg(2+)</name>
        <dbReference type="ChEBI" id="CHEBI:18420"/>
    </cofactor>
</comment>
<dbReference type="PROSITE" id="PS00629">
    <property type="entry name" value="IMP_1"/>
    <property type="match status" value="1"/>
</dbReference>